<reference evidence="2 3" key="1">
    <citation type="journal article" date="2021" name="Sci. Rep.">
        <title>The genome of the diatom Chaetoceros tenuissimus carries an ancient integrated fragment of an extant virus.</title>
        <authorList>
            <person name="Hongo Y."/>
            <person name="Kimura K."/>
            <person name="Takaki Y."/>
            <person name="Yoshida Y."/>
            <person name="Baba S."/>
            <person name="Kobayashi G."/>
            <person name="Nagasaki K."/>
            <person name="Hano T."/>
            <person name="Tomaru Y."/>
        </authorList>
    </citation>
    <scope>NUCLEOTIDE SEQUENCE [LARGE SCALE GENOMIC DNA]</scope>
    <source>
        <strain evidence="2 3">NIES-3715</strain>
    </source>
</reference>
<dbReference type="Gene3D" id="3.40.50.1820">
    <property type="entry name" value="alpha/beta hydrolase"/>
    <property type="match status" value="1"/>
</dbReference>
<sequence>MPTPVKLSYKENEYSDTKLRPTLLLHGLDSSSQTWRNTLASLDSRAVALDLRSCGHSPLGNFEEFSPDTIVADIHEFLCTHPYFSCNNESTDEKVIEPFVIVGHSMGGRVAMSFAEAYPHLIKALVIEDMDIRTRPMTMNAFQSGNRDQTIQFDKDLGEMEVDDIVTLFEKEGYPRNSVEKWLKEGRIEKKDDGSFYSQVNPAFRLLCYEQFFITNHGEDCWKNLAKQTEFKFPIHVMVADSTMTVCDEESIWEMKKIMKEYERFMAMHRYKGATHSIHNSKSKEFLADMNAIIRAASL</sequence>
<dbReference type="GO" id="GO:0047372">
    <property type="term" value="F:monoacylglycerol lipase activity"/>
    <property type="evidence" value="ECO:0007669"/>
    <property type="project" value="TreeGrafter"/>
</dbReference>
<feature type="domain" description="AB hydrolase-1" evidence="1">
    <location>
        <begin position="23"/>
        <end position="284"/>
    </location>
</feature>
<keyword evidence="3" id="KW-1185">Reference proteome</keyword>
<evidence type="ECO:0000313" key="2">
    <source>
        <dbReference type="EMBL" id="GFH60407.1"/>
    </source>
</evidence>
<dbReference type="EMBL" id="BLLK01000069">
    <property type="protein sequence ID" value="GFH60407.1"/>
    <property type="molecule type" value="Genomic_DNA"/>
</dbReference>
<protein>
    <recommendedName>
        <fullName evidence="1">AB hydrolase-1 domain-containing protein</fullName>
    </recommendedName>
</protein>
<dbReference type="Pfam" id="PF12697">
    <property type="entry name" value="Abhydrolase_6"/>
    <property type="match status" value="1"/>
</dbReference>
<dbReference type="GO" id="GO:0046464">
    <property type="term" value="P:acylglycerol catabolic process"/>
    <property type="evidence" value="ECO:0007669"/>
    <property type="project" value="TreeGrafter"/>
</dbReference>
<dbReference type="PANTHER" id="PTHR43798:SF5">
    <property type="entry name" value="MONOACYLGLYCEROL LIPASE ABHD6"/>
    <property type="match status" value="1"/>
</dbReference>
<dbReference type="Proteomes" id="UP001054902">
    <property type="component" value="Unassembled WGS sequence"/>
</dbReference>
<dbReference type="AlphaFoldDB" id="A0AAD3HE09"/>
<organism evidence="2 3">
    <name type="scientific">Chaetoceros tenuissimus</name>
    <dbReference type="NCBI Taxonomy" id="426638"/>
    <lineage>
        <taxon>Eukaryota</taxon>
        <taxon>Sar</taxon>
        <taxon>Stramenopiles</taxon>
        <taxon>Ochrophyta</taxon>
        <taxon>Bacillariophyta</taxon>
        <taxon>Coscinodiscophyceae</taxon>
        <taxon>Chaetocerotophycidae</taxon>
        <taxon>Chaetocerotales</taxon>
        <taxon>Chaetocerotaceae</taxon>
        <taxon>Chaetoceros</taxon>
    </lineage>
</organism>
<dbReference type="InterPro" id="IPR050266">
    <property type="entry name" value="AB_hydrolase_sf"/>
</dbReference>
<name>A0AAD3HE09_9STRA</name>
<comment type="caution">
    <text evidence="2">The sequence shown here is derived from an EMBL/GenBank/DDBJ whole genome shotgun (WGS) entry which is preliminary data.</text>
</comment>
<evidence type="ECO:0000259" key="1">
    <source>
        <dbReference type="Pfam" id="PF12697"/>
    </source>
</evidence>
<proteinExistence type="predicted"/>
<gene>
    <name evidence="2" type="ORF">CTEN210_16883</name>
</gene>
<dbReference type="SUPFAM" id="SSF53474">
    <property type="entry name" value="alpha/beta-Hydrolases"/>
    <property type="match status" value="1"/>
</dbReference>
<dbReference type="InterPro" id="IPR029058">
    <property type="entry name" value="AB_hydrolase_fold"/>
</dbReference>
<evidence type="ECO:0000313" key="3">
    <source>
        <dbReference type="Proteomes" id="UP001054902"/>
    </source>
</evidence>
<dbReference type="InterPro" id="IPR000073">
    <property type="entry name" value="AB_hydrolase_1"/>
</dbReference>
<dbReference type="GO" id="GO:0016020">
    <property type="term" value="C:membrane"/>
    <property type="evidence" value="ECO:0007669"/>
    <property type="project" value="TreeGrafter"/>
</dbReference>
<accession>A0AAD3HE09</accession>
<dbReference type="PANTHER" id="PTHR43798">
    <property type="entry name" value="MONOACYLGLYCEROL LIPASE"/>
    <property type="match status" value="1"/>
</dbReference>